<accession>A0A0J6FJP6</accession>
<name>A0A0J6FJP6_COCPO</name>
<evidence type="ECO:0000313" key="3">
    <source>
        <dbReference type="Proteomes" id="UP000054567"/>
    </source>
</evidence>
<reference evidence="2 3" key="1">
    <citation type="submission" date="2007-06" db="EMBL/GenBank/DDBJ databases">
        <title>The Genome Sequence of Coccidioides posadasii RMSCC_3488.</title>
        <authorList>
            <consortium name="Coccidioides Genome Resources Consortium"/>
            <consortium name="The Broad Institute Genome Sequencing Platform"/>
            <person name="Henn M.R."/>
            <person name="Sykes S."/>
            <person name="Young S."/>
            <person name="Jaffe D."/>
            <person name="Berlin A."/>
            <person name="Alvarez P."/>
            <person name="Butler J."/>
            <person name="Gnerre S."/>
            <person name="Grabherr M."/>
            <person name="Mauceli E."/>
            <person name="Brockman W."/>
            <person name="Kodira C."/>
            <person name="Alvarado L."/>
            <person name="Zeng Q."/>
            <person name="Crawford M."/>
            <person name="Antoine C."/>
            <person name="Devon K."/>
            <person name="Galgiani J."/>
            <person name="Orsborn K."/>
            <person name="Lewis M.L."/>
            <person name="Nusbaum C."/>
            <person name="Galagan J."/>
            <person name="Birren B."/>
        </authorList>
    </citation>
    <scope>NUCLEOTIDE SEQUENCE [LARGE SCALE GENOMIC DNA]</scope>
    <source>
        <strain evidence="2 3">RMSCC 3488</strain>
    </source>
</reference>
<protein>
    <submittedName>
        <fullName evidence="2">Uncharacterized protein</fullName>
    </submittedName>
</protein>
<feature type="region of interest" description="Disordered" evidence="1">
    <location>
        <begin position="1"/>
        <end position="46"/>
    </location>
</feature>
<dbReference type="Proteomes" id="UP000054567">
    <property type="component" value="Unassembled WGS sequence"/>
</dbReference>
<reference evidence="3" key="2">
    <citation type="journal article" date="2009" name="Genome Res.">
        <title>Comparative genomic analyses of the human fungal pathogens Coccidioides and their relatives.</title>
        <authorList>
            <person name="Sharpton T.J."/>
            <person name="Stajich J.E."/>
            <person name="Rounsley S.D."/>
            <person name="Gardner M.J."/>
            <person name="Wortman J.R."/>
            <person name="Jordar V.S."/>
            <person name="Maiti R."/>
            <person name="Kodira C.D."/>
            <person name="Neafsey D.E."/>
            <person name="Zeng Q."/>
            <person name="Hung C.-Y."/>
            <person name="McMahan C."/>
            <person name="Muszewska A."/>
            <person name="Grynberg M."/>
            <person name="Mandel M.A."/>
            <person name="Kellner E.M."/>
            <person name="Barker B.M."/>
            <person name="Galgiani J.N."/>
            <person name="Orbach M.J."/>
            <person name="Kirkland T.N."/>
            <person name="Cole G.T."/>
            <person name="Henn M.R."/>
            <person name="Birren B.W."/>
            <person name="Taylor J.W."/>
        </authorList>
    </citation>
    <scope>NUCLEOTIDE SEQUENCE [LARGE SCALE GENOMIC DNA]</scope>
    <source>
        <strain evidence="3">RMSCC 3488</strain>
    </source>
</reference>
<evidence type="ECO:0000313" key="2">
    <source>
        <dbReference type="EMBL" id="KMM69069.1"/>
    </source>
</evidence>
<evidence type="ECO:0000256" key="1">
    <source>
        <dbReference type="SAM" id="MobiDB-lite"/>
    </source>
</evidence>
<reference evidence="3" key="3">
    <citation type="journal article" date="2010" name="Genome Res.">
        <title>Population genomic sequencing of Coccidioides fungi reveals recent hybridization and transposon control.</title>
        <authorList>
            <person name="Neafsey D.E."/>
            <person name="Barker B.M."/>
            <person name="Sharpton T.J."/>
            <person name="Stajich J.E."/>
            <person name="Park D.J."/>
            <person name="Whiston E."/>
            <person name="Hung C.-Y."/>
            <person name="McMahan C."/>
            <person name="White J."/>
            <person name="Sykes S."/>
            <person name="Heiman D."/>
            <person name="Young S."/>
            <person name="Zeng Q."/>
            <person name="Abouelleil A."/>
            <person name="Aftuck L."/>
            <person name="Bessette D."/>
            <person name="Brown A."/>
            <person name="FitzGerald M."/>
            <person name="Lui A."/>
            <person name="Macdonald J.P."/>
            <person name="Priest M."/>
            <person name="Orbach M.J."/>
            <person name="Galgiani J.N."/>
            <person name="Kirkland T.N."/>
            <person name="Cole G.T."/>
            <person name="Birren B.W."/>
            <person name="Henn M.R."/>
            <person name="Taylor J.W."/>
            <person name="Rounsley S.D."/>
        </authorList>
    </citation>
    <scope>NUCLEOTIDE SEQUENCE [LARGE SCALE GENOMIC DNA]</scope>
    <source>
        <strain evidence="3">RMSCC 3488</strain>
    </source>
</reference>
<organism evidence="2 3">
    <name type="scientific">Coccidioides posadasii RMSCC 3488</name>
    <dbReference type="NCBI Taxonomy" id="454284"/>
    <lineage>
        <taxon>Eukaryota</taxon>
        <taxon>Fungi</taxon>
        <taxon>Dikarya</taxon>
        <taxon>Ascomycota</taxon>
        <taxon>Pezizomycotina</taxon>
        <taxon>Eurotiomycetes</taxon>
        <taxon>Eurotiomycetidae</taxon>
        <taxon>Onygenales</taxon>
        <taxon>Onygenaceae</taxon>
        <taxon>Coccidioides</taxon>
    </lineage>
</organism>
<gene>
    <name evidence="2" type="ORF">CPAG_05392</name>
</gene>
<dbReference type="VEuPathDB" id="FungiDB:CPAG_05392"/>
<sequence>MCTSPKPRQPIQPSGQDGRHTHQPAILVSPGSCSPPAPPTDKHAPVAAPAMRCQMAEDVIAASEAQAQNARANGLAIADMLDHIEEHLGCMRERGLEEAQVLGEAIKKLVQDYIQGNLVPDEAHCT</sequence>
<dbReference type="AlphaFoldDB" id="A0A0J6FJP6"/>
<proteinExistence type="predicted"/>
<dbReference type="EMBL" id="DS268111">
    <property type="protein sequence ID" value="KMM69069.1"/>
    <property type="molecule type" value="Genomic_DNA"/>
</dbReference>